<feature type="region of interest" description="Disordered" evidence="1">
    <location>
        <begin position="1"/>
        <end position="21"/>
    </location>
</feature>
<sequence length="350" mass="37216">MSVIPGVPRTPRSAGSPPRGRRQVRLAADDLAQIVEFALRATDPAARAVITQIADRDGAGASEVIAGILERTSPRPVRRNNRPVSPIATVERVAPAPTASLGEEQSRHLTAVAERLTEGGSVLFVGPAGTGKTLRARWMAHQRGRAVMTIDLATVLDAPLVRLVDAVASATASGMTVHLEHAHARDVAALAALVRARAGSGLVLIETREERTDLAVDAVLEVGVPDVAMVESLLRDLLGDVDDRVIRVVGALHRGETPRTIELAVERARRFAATTEIGVGEALQAATVQRLGSWPPRRRREAAVTLMKTAGLSQRAVHELTGVSRDTLRRHSSWTAVDEGNSGGRPLTVP</sequence>
<accession>A0A7W5CIH1</accession>
<proteinExistence type="predicted"/>
<dbReference type="GO" id="GO:0005524">
    <property type="term" value="F:ATP binding"/>
    <property type="evidence" value="ECO:0007669"/>
    <property type="project" value="InterPro"/>
</dbReference>
<feature type="compositionally biased region" description="Low complexity" evidence="1">
    <location>
        <begin position="9"/>
        <end position="18"/>
    </location>
</feature>
<protein>
    <recommendedName>
        <fullName evidence="2">ATPase AAA-type core domain-containing protein</fullName>
    </recommendedName>
</protein>
<dbReference type="InterPro" id="IPR027417">
    <property type="entry name" value="P-loop_NTPase"/>
</dbReference>
<evidence type="ECO:0000313" key="4">
    <source>
        <dbReference type="Proteomes" id="UP000543579"/>
    </source>
</evidence>
<dbReference type="InterPro" id="IPR003959">
    <property type="entry name" value="ATPase_AAA_core"/>
</dbReference>
<dbReference type="GO" id="GO:0016887">
    <property type="term" value="F:ATP hydrolysis activity"/>
    <property type="evidence" value="ECO:0007669"/>
    <property type="project" value="InterPro"/>
</dbReference>
<comment type="caution">
    <text evidence="3">The sequence shown here is derived from an EMBL/GenBank/DDBJ whole genome shotgun (WGS) entry which is preliminary data.</text>
</comment>
<dbReference type="Pfam" id="PF00004">
    <property type="entry name" value="AAA"/>
    <property type="match status" value="1"/>
</dbReference>
<dbReference type="EMBL" id="JACHXY010000002">
    <property type="protein sequence ID" value="MBB3158281.1"/>
    <property type="molecule type" value="Genomic_DNA"/>
</dbReference>
<feature type="domain" description="ATPase AAA-type core" evidence="2">
    <location>
        <begin position="122"/>
        <end position="179"/>
    </location>
</feature>
<name>A0A7W5CIH1_9MICO</name>
<dbReference type="Proteomes" id="UP000543579">
    <property type="component" value="Unassembled WGS sequence"/>
</dbReference>
<dbReference type="RefSeq" id="WP_183419730.1">
    <property type="nucleotide sequence ID" value="NZ_JACHXY010000002.1"/>
</dbReference>
<dbReference type="SUPFAM" id="SSF52540">
    <property type="entry name" value="P-loop containing nucleoside triphosphate hydrolases"/>
    <property type="match status" value="1"/>
</dbReference>
<organism evidence="3 4">
    <name type="scientific">Microbacterium proteolyticum</name>
    <dbReference type="NCBI Taxonomy" id="1572644"/>
    <lineage>
        <taxon>Bacteria</taxon>
        <taxon>Bacillati</taxon>
        <taxon>Actinomycetota</taxon>
        <taxon>Actinomycetes</taxon>
        <taxon>Micrococcales</taxon>
        <taxon>Microbacteriaceae</taxon>
        <taxon>Microbacterium</taxon>
    </lineage>
</organism>
<dbReference type="Gene3D" id="3.40.50.300">
    <property type="entry name" value="P-loop containing nucleotide triphosphate hydrolases"/>
    <property type="match status" value="1"/>
</dbReference>
<feature type="region of interest" description="Disordered" evidence="1">
    <location>
        <begin position="331"/>
        <end position="350"/>
    </location>
</feature>
<evidence type="ECO:0000259" key="2">
    <source>
        <dbReference type="Pfam" id="PF00004"/>
    </source>
</evidence>
<dbReference type="AlphaFoldDB" id="A0A7W5CIH1"/>
<evidence type="ECO:0000256" key="1">
    <source>
        <dbReference type="SAM" id="MobiDB-lite"/>
    </source>
</evidence>
<gene>
    <name evidence="3" type="ORF">FHS07_001977</name>
</gene>
<evidence type="ECO:0000313" key="3">
    <source>
        <dbReference type="EMBL" id="MBB3158281.1"/>
    </source>
</evidence>
<reference evidence="3 4" key="1">
    <citation type="submission" date="2020-08" db="EMBL/GenBank/DDBJ databases">
        <title>Genomic Encyclopedia of Type Strains, Phase III (KMG-III): the genomes of soil and plant-associated and newly described type strains.</title>
        <authorList>
            <person name="Whitman W."/>
        </authorList>
    </citation>
    <scope>NUCLEOTIDE SEQUENCE [LARGE SCALE GENOMIC DNA]</scope>
    <source>
        <strain evidence="3 4">CECT 8356</strain>
    </source>
</reference>